<evidence type="ECO:0000313" key="2">
    <source>
        <dbReference type="Proteomes" id="UP000572051"/>
    </source>
</evidence>
<dbReference type="EMBL" id="JACCFS010000001">
    <property type="protein sequence ID" value="NYJ38171.1"/>
    <property type="molecule type" value="Genomic_DNA"/>
</dbReference>
<keyword evidence="2" id="KW-1185">Reference proteome</keyword>
<gene>
    <name evidence="1" type="ORF">HNR10_006052</name>
</gene>
<proteinExistence type="predicted"/>
<reference evidence="1 2" key="1">
    <citation type="submission" date="2020-07" db="EMBL/GenBank/DDBJ databases">
        <title>Sequencing the genomes of 1000 actinobacteria strains.</title>
        <authorList>
            <person name="Klenk H.-P."/>
        </authorList>
    </citation>
    <scope>NUCLEOTIDE SEQUENCE [LARGE SCALE GENOMIC DNA]</scope>
    <source>
        <strain evidence="1 2">DSM 44442</strain>
    </source>
</reference>
<dbReference type="AlphaFoldDB" id="A0A7Z0ETU3"/>
<name>A0A7Z0ETU3_9ACTN</name>
<accession>A0A7Z0ETU3</accession>
<sequence>MREQPHISVTWLDADHGLAFTHAPDIARIVRNAHGPADGPTP</sequence>
<protein>
    <submittedName>
        <fullName evidence="1">Uncharacterized protein</fullName>
    </submittedName>
</protein>
<dbReference type="Proteomes" id="UP000572051">
    <property type="component" value="Unassembled WGS sequence"/>
</dbReference>
<comment type="caution">
    <text evidence="1">The sequence shown here is derived from an EMBL/GenBank/DDBJ whole genome shotgun (WGS) entry which is preliminary data.</text>
</comment>
<organism evidence="1 2">
    <name type="scientific">Nocardiopsis aegyptia</name>
    <dbReference type="NCBI Taxonomy" id="220378"/>
    <lineage>
        <taxon>Bacteria</taxon>
        <taxon>Bacillati</taxon>
        <taxon>Actinomycetota</taxon>
        <taxon>Actinomycetes</taxon>
        <taxon>Streptosporangiales</taxon>
        <taxon>Nocardiopsidaceae</taxon>
        <taxon>Nocardiopsis</taxon>
    </lineage>
</organism>
<evidence type="ECO:0000313" key="1">
    <source>
        <dbReference type="EMBL" id="NYJ38171.1"/>
    </source>
</evidence>